<dbReference type="Pfam" id="PF00884">
    <property type="entry name" value="Sulfatase"/>
    <property type="match status" value="1"/>
</dbReference>
<evidence type="ECO:0000259" key="3">
    <source>
        <dbReference type="Pfam" id="PF00884"/>
    </source>
</evidence>
<sequence length="448" mass="49959">MKKPNILFMISHDTGRYLGCYGKGVETPAIDALAEKGVRFDNYFCPAPQCSPSRASILTGQYPHNNGMIGLAHLGFSIRPEVTTLPKELQKLGYETALIGFSHETIGEPDSRLTSSTYKLGYERVEPVPGDRGPQVAERVVQYLQEKGASAEGRPFFASVGFFETHRDFDEYEAVKDPADQVTPPPYLPDHPQVREDFALLHGSVKVLDQSIGRILQGLEEAGLSKDTLVIYTTDHGIAFPRAKGTLMDAGLETALVMYYPGLIEGGKVVKELLCNVDLMPTLLQLVGGDIPQELDGTSFLGLFKPEASAVSRDHFFAELTWHDLYHPMRGVRTQQYKYIRNFEDGPSVYLPLDIHRSLSGEIVRDDYYVPNALEELYDLEADPLERHNLAANPDYANVLHELRGKVDAWMKETQDPLLSGRVAGWPAPEWQEQLDNGSAYASEKRSK</sequence>
<dbReference type="PANTHER" id="PTHR42693:SF53">
    <property type="entry name" value="ENDO-4-O-SULFATASE"/>
    <property type="match status" value="1"/>
</dbReference>
<dbReference type="InterPro" id="IPR000917">
    <property type="entry name" value="Sulfatase_N"/>
</dbReference>
<comment type="caution">
    <text evidence="4">The sequence shown here is derived from an EMBL/GenBank/DDBJ whole genome shotgun (WGS) entry which is preliminary data.</text>
</comment>
<dbReference type="RefSeq" id="WP_155614559.1">
    <property type="nucleotide sequence ID" value="NZ_WNZX01000006.1"/>
</dbReference>
<name>A0A7X2Z9R3_9BACL</name>
<dbReference type="CDD" id="cd16027">
    <property type="entry name" value="SGSH"/>
    <property type="match status" value="1"/>
</dbReference>
<keyword evidence="5" id="KW-1185">Reference proteome</keyword>
<dbReference type="AlphaFoldDB" id="A0A7X2Z9R3"/>
<evidence type="ECO:0000313" key="4">
    <source>
        <dbReference type="EMBL" id="MUG70953.1"/>
    </source>
</evidence>
<proteinExistence type="inferred from homology"/>
<gene>
    <name evidence="4" type="ORF">GNP93_09700</name>
</gene>
<dbReference type="Gene3D" id="3.40.720.10">
    <property type="entry name" value="Alkaline Phosphatase, subunit A"/>
    <property type="match status" value="1"/>
</dbReference>
<evidence type="ECO:0000256" key="1">
    <source>
        <dbReference type="ARBA" id="ARBA00008779"/>
    </source>
</evidence>
<protein>
    <submittedName>
        <fullName evidence="4">Sulfatase-like hydrolase/transferase</fullName>
    </submittedName>
</protein>
<dbReference type="Proteomes" id="UP000450917">
    <property type="component" value="Unassembled WGS sequence"/>
</dbReference>
<organism evidence="4 5">
    <name type="scientific">Paenibacillus validus</name>
    <dbReference type="NCBI Taxonomy" id="44253"/>
    <lineage>
        <taxon>Bacteria</taxon>
        <taxon>Bacillati</taxon>
        <taxon>Bacillota</taxon>
        <taxon>Bacilli</taxon>
        <taxon>Bacillales</taxon>
        <taxon>Paenibacillaceae</taxon>
        <taxon>Paenibacillus</taxon>
    </lineage>
</organism>
<dbReference type="InterPro" id="IPR017850">
    <property type="entry name" value="Alkaline_phosphatase_core_sf"/>
</dbReference>
<reference evidence="4 5" key="1">
    <citation type="submission" date="2019-11" db="EMBL/GenBank/DDBJ databases">
        <title>Draft genome sequences of five Paenibacillus species of dairy origin.</title>
        <authorList>
            <person name="Olajide A.M."/>
            <person name="Chen S."/>
            <person name="Lapointe G."/>
        </authorList>
    </citation>
    <scope>NUCLEOTIDE SEQUENCE [LARGE SCALE GENOMIC DNA]</scope>
    <source>
        <strain evidence="4 5">2CS3</strain>
    </source>
</reference>
<accession>A0A7X2Z9R3</accession>
<keyword evidence="4" id="KW-0808">Transferase</keyword>
<dbReference type="GO" id="GO:0016740">
    <property type="term" value="F:transferase activity"/>
    <property type="evidence" value="ECO:0007669"/>
    <property type="project" value="UniProtKB-KW"/>
</dbReference>
<dbReference type="InterPro" id="IPR050738">
    <property type="entry name" value="Sulfatase"/>
</dbReference>
<dbReference type="PANTHER" id="PTHR42693">
    <property type="entry name" value="ARYLSULFATASE FAMILY MEMBER"/>
    <property type="match status" value="1"/>
</dbReference>
<keyword evidence="2 4" id="KW-0378">Hydrolase</keyword>
<dbReference type="EMBL" id="WNZX01000006">
    <property type="protein sequence ID" value="MUG70953.1"/>
    <property type="molecule type" value="Genomic_DNA"/>
</dbReference>
<evidence type="ECO:0000313" key="5">
    <source>
        <dbReference type="Proteomes" id="UP000450917"/>
    </source>
</evidence>
<dbReference type="SUPFAM" id="SSF53649">
    <property type="entry name" value="Alkaline phosphatase-like"/>
    <property type="match status" value="1"/>
</dbReference>
<feature type="domain" description="Sulfatase N-terminal" evidence="3">
    <location>
        <begin position="4"/>
        <end position="288"/>
    </location>
</feature>
<evidence type="ECO:0000256" key="2">
    <source>
        <dbReference type="ARBA" id="ARBA00022801"/>
    </source>
</evidence>
<dbReference type="GO" id="GO:0004065">
    <property type="term" value="F:arylsulfatase activity"/>
    <property type="evidence" value="ECO:0007669"/>
    <property type="project" value="TreeGrafter"/>
</dbReference>
<comment type="similarity">
    <text evidence="1">Belongs to the sulfatase family.</text>
</comment>